<dbReference type="STRING" id="1629334.Cva_00801"/>
<dbReference type="Proteomes" id="UP000036771">
    <property type="component" value="Unassembled WGS sequence"/>
</dbReference>
<accession>A0A0K8MD58</accession>
<gene>
    <name evidence="1" type="ORF">Cva_00801</name>
</gene>
<keyword evidence="2" id="KW-1185">Reference proteome</keyword>
<sequence>MISCFDKSTVMAKPWAEEGYLCYCVDLQHPRGETREGNIIKVGADMHTWIPPRGEIAFAAFFPPCTDLAVSGARWFKEKGLHRLSDAIALFARCIDIAETLECPWLIENPVSTISSYWRKPDHRFHPWEYGDAYTKKTCLWTGNGFVMPERRPVFPSKGSRMHLLPPSDDRADLRSITPPGFAQAVFESHHEKTHPLYNRNSAYDCRIDDVRRSPQSP</sequence>
<evidence type="ECO:0000313" key="1">
    <source>
        <dbReference type="EMBL" id="GAO98153.1"/>
    </source>
</evidence>
<dbReference type="EMBL" id="BBVC01000027">
    <property type="protein sequence ID" value="GAO98153.1"/>
    <property type="molecule type" value="Genomic_DNA"/>
</dbReference>
<reference evidence="1 2" key="1">
    <citation type="submission" date="2015-03" db="EMBL/GenBank/DDBJ databases">
        <title>Caedibacter varicaedens, whole genome shotgun sequence.</title>
        <authorList>
            <person name="Suzuki H."/>
            <person name="Dapper A.L."/>
            <person name="Gibson A.K."/>
            <person name="Jackson C."/>
            <person name="Lee H."/>
            <person name="Pejaver V.R."/>
            <person name="Doak T."/>
            <person name="Lynch M."/>
        </authorList>
    </citation>
    <scope>NUCLEOTIDE SEQUENCE [LARGE SCALE GENOMIC DNA]</scope>
</reference>
<comment type="caution">
    <text evidence="1">The sequence shown here is derived from an EMBL/GenBank/DDBJ whole genome shotgun (WGS) entry which is preliminary data.</text>
</comment>
<protein>
    <recommendedName>
        <fullName evidence="3">C-5 cytosine-specific DNA methylase</fullName>
    </recommendedName>
</protein>
<name>A0A0K8MD58_9PROT</name>
<dbReference type="AlphaFoldDB" id="A0A0K8MD58"/>
<evidence type="ECO:0000313" key="2">
    <source>
        <dbReference type="Proteomes" id="UP000036771"/>
    </source>
</evidence>
<organism evidence="1 2">
    <name type="scientific">Caedimonas varicaedens</name>
    <dbReference type="NCBI Taxonomy" id="1629334"/>
    <lineage>
        <taxon>Bacteria</taxon>
        <taxon>Pseudomonadati</taxon>
        <taxon>Pseudomonadota</taxon>
        <taxon>Alphaproteobacteria</taxon>
        <taxon>Holosporales</taxon>
        <taxon>Caedimonadaceae</taxon>
        <taxon>Caedimonas</taxon>
    </lineage>
</organism>
<proteinExistence type="predicted"/>
<evidence type="ECO:0008006" key="3">
    <source>
        <dbReference type="Google" id="ProtNLM"/>
    </source>
</evidence>